<dbReference type="InterPro" id="IPR029061">
    <property type="entry name" value="THDP-binding"/>
</dbReference>
<dbReference type="AlphaFoldDB" id="A0A383EZ95"/>
<reference evidence="2" key="1">
    <citation type="submission" date="2018-05" db="EMBL/GenBank/DDBJ databases">
        <authorList>
            <person name="Lanie J.A."/>
            <person name="Ng W.-L."/>
            <person name="Kazmierczak K.M."/>
            <person name="Andrzejewski T.M."/>
            <person name="Davidsen T.M."/>
            <person name="Wayne K.J."/>
            <person name="Tettelin H."/>
            <person name="Glass J.I."/>
            <person name="Rusch D."/>
            <person name="Podicherti R."/>
            <person name="Tsui H.-C.T."/>
            <person name="Winkler M.E."/>
        </authorList>
    </citation>
    <scope>NUCLEOTIDE SEQUENCE</scope>
</reference>
<accession>A0A383EZ95</accession>
<feature type="domain" description="Transketolase-like pyrimidine-binding" evidence="1">
    <location>
        <begin position="1"/>
        <end position="155"/>
    </location>
</feature>
<dbReference type="PANTHER" id="PTHR43825:SF5">
    <property type="entry name" value="HYPOTHETICAL TRANSKETOLASE FAMILY PROTEIN"/>
    <property type="match status" value="1"/>
</dbReference>
<dbReference type="SUPFAM" id="SSF52518">
    <property type="entry name" value="Thiamin diphosphate-binding fold (THDP-binding)"/>
    <property type="match status" value="1"/>
</dbReference>
<dbReference type="EMBL" id="UINC01229973">
    <property type="protein sequence ID" value="SVE61904.1"/>
    <property type="molecule type" value="Genomic_DNA"/>
</dbReference>
<dbReference type="Pfam" id="PF02779">
    <property type="entry name" value="Transket_pyr"/>
    <property type="match status" value="1"/>
</dbReference>
<dbReference type="CDD" id="cd07033">
    <property type="entry name" value="TPP_PYR_DXS_TK_like"/>
    <property type="match status" value="1"/>
</dbReference>
<dbReference type="PANTHER" id="PTHR43825">
    <property type="entry name" value="PYRUVATE DEHYDROGENASE E1 COMPONENT"/>
    <property type="match status" value="1"/>
</dbReference>
<name>A0A383EZ95_9ZZZZ</name>
<feature type="non-terminal residue" evidence="2">
    <location>
        <position position="1"/>
    </location>
</feature>
<gene>
    <name evidence="2" type="ORF">METZ01_LOCUS514758</name>
</gene>
<dbReference type="SMART" id="SM00861">
    <property type="entry name" value="Transket_pyr"/>
    <property type="match status" value="1"/>
</dbReference>
<feature type="non-terminal residue" evidence="2">
    <location>
        <position position="163"/>
    </location>
</feature>
<protein>
    <recommendedName>
        <fullName evidence="1">Transketolase-like pyrimidine-binding domain-containing protein</fullName>
    </recommendedName>
</protein>
<sequence>VSDIANEDEKVVLIFGDISVYLFKDFFELYPDRFYNIGICENTLISVAAGLSSQGFHPFVHSINPFITERSYEQIKLDMCYNQFGGNIVTIGASFDYASLGATHHCYNDLAMLRLLPFTEITQPGSKKELKELIRTQYNNGKTTYFRLSDHSHSLDIDVEFGK</sequence>
<proteinExistence type="predicted"/>
<dbReference type="InterPro" id="IPR051157">
    <property type="entry name" value="PDH/Transketolase"/>
</dbReference>
<dbReference type="Gene3D" id="3.40.50.970">
    <property type="match status" value="1"/>
</dbReference>
<organism evidence="2">
    <name type="scientific">marine metagenome</name>
    <dbReference type="NCBI Taxonomy" id="408172"/>
    <lineage>
        <taxon>unclassified sequences</taxon>
        <taxon>metagenomes</taxon>
        <taxon>ecological metagenomes</taxon>
    </lineage>
</organism>
<dbReference type="InterPro" id="IPR005475">
    <property type="entry name" value="Transketolase-like_Pyr-bd"/>
</dbReference>
<evidence type="ECO:0000259" key="1">
    <source>
        <dbReference type="SMART" id="SM00861"/>
    </source>
</evidence>
<evidence type="ECO:0000313" key="2">
    <source>
        <dbReference type="EMBL" id="SVE61904.1"/>
    </source>
</evidence>